<evidence type="ECO:0000313" key="1">
    <source>
        <dbReference type="EMBL" id="MBF6354132.1"/>
    </source>
</evidence>
<dbReference type="Gene3D" id="3.30.70.20">
    <property type="match status" value="1"/>
</dbReference>
<evidence type="ECO:0000313" key="2">
    <source>
        <dbReference type="Proteomes" id="UP000707731"/>
    </source>
</evidence>
<gene>
    <name evidence="1" type="ORF">IU449_06180</name>
</gene>
<protein>
    <submittedName>
        <fullName evidence="1">Ferredoxin</fullName>
    </submittedName>
</protein>
<name>A0ABS0D6M5_9NOCA</name>
<proteinExistence type="predicted"/>
<dbReference type="EMBL" id="JADLQN010000001">
    <property type="protein sequence ID" value="MBF6354132.1"/>
    <property type="molecule type" value="Genomic_DNA"/>
</dbReference>
<accession>A0ABS0D6M5</accession>
<reference evidence="1 2" key="1">
    <citation type="submission" date="2020-10" db="EMBL/GenBank/DDBJ databases">
        <title>Identification of Nocardia species via Next-generation sequencing and recognition of intraspecies genetic diversity.</title>
        <authorList>
            <person name="Li P."/>
            <person name="Li P."/>
            <person name="Lu B."/>
        </authorList>
    </citation>
    <scope>NUCLEOTIDE SEQUENCE [LARGE SCALE GENOMIC DNA]</scope>
    <source>
        <strain evidence="1 2">BJ06-0143</strain>
    </source>
</reference>
<dbReference type="Proteomes" id="UP000707731">
    <property type="component" value="Unassembled WGS sequence"/>
</dbReference>
<sequence>MRHRPHLVLDDWGYAVLVGDGRIAPEDRPDVMRALLDCPAHAIIAMSESDPPNTLERPEGNIP</sequence>
<organism evidence="1 2">
    <name type="scientific">Nocardia higoensis</name>
    <dbReference type="NCBI Taxonomy" id="228599"/>
    <lineage>
        <taxon>Bacteria</taxon>
        <taxon>Bacillati</taxon>
        <taxon>Actinomycetota</taxon>
        <taxon>Actinomycetes</taxon>
        <taxon>Mycobacteriales</taxon>
        <taxon>Nocardiaceae</taxon>
        <taxon>Nocardia</taxon>
    </lineage>
</organism>
<comment type="caution">
    <text evidence="1">The sequence shown here is derived from an EMBL/GenBank/DDBJ whole genome shotgun (WGS) entry which is preliminary data.</text>
</comment>
<keyword evidence="2" id="KW-1185">Reference proteome</keyword>
<dbReference type="RefSeq" id="WP_195000939.1">
    <property type="nucleotide sequence ID" value="NZ_JADLQN010000001.1"/>
</dbReference>